<evidence type="ECO:0000259" key="3">
    <source>
        <dbReference type="PROSITE" id="PS51078"/>
    </source>
</evidence>
<accession>A0A1G8MLL8</accession>
<dbReference type="AlphaFoldDB" id="A0A1G8MLL8"/>
<dbReference type="Proteomes" id="UP000199706">
    <property type="component" value="Unassembled WGS sequence"/>
</dbReference>
<gene>
    <name evidence="4" type="ORF">SAMN05216466_13031</name>
</gene>
<proteinExistence type="inferred from homology"/>
<dbReference type="OrthoDB" id="9792858at2"/>
<dbReference type="SUPFAM" id="SSF50475">
    <property type="entry name" value="FMN-binding split barrel"/>
    <property type="match status" value="1"/>
</dbReference>
<dbReference type="GO" id="GO:0010181">
    <property type="term" value="F:FMN binding"/>
    <property type="evidence" value="ECO:0007669"/>
    <property type="project" value="InterPro"/>
</dbReference>
<evidence type="ECO:0000256" key="1">
    <source>
        <dbReference type="ARBA" id="ARBA00008898"/>
    </source>
</evidence>
<dbReference type="PANTHER" id="PTHR30466">
    <property type="entry name" value="FLAVIN REDUCTASE"/>
    <property type="match status" value="1"/>
</dbReference>
<dbReference type="EMBL" id="FNCJ01000030">
    <property type="protein sequence ID" value="SDI68764.1"/>
    <property type="molecule type" value="Genomic_DNA"/>
</dbReference>
<reference evidence="4 5" key="1">
    <citation type="submission" date="2016-10" db="EMBL/GenBank/DDBJ databases">
        <authorList>
            <person name="de Groot N.N."/>
        </authorList>
    </citation>
    <scope>NUCLEOTIDE SEQUENCE [LARGE SCALE GENOMIC DNA]</scope>
    <source>
        <strain evidence="4 5">LMG 2247</strain>
    </source>
</reference>
<dbReference type="Pfam" id="PF01614">
    <property type="entry name" value="IclR_C"/>
    <property type="match status" value="1"/>
</dbReference>
<dbReference type="PANTHER" id="PTHR30466:SF11">
    <property type="entry name" value="FLAVIN-DEPENDENT MONOOXYGENASE, REDUCTASE SUBUNIT HSAB"/>
    <property type="match status" value="1"/>
</dbReference>
<dbReference type="InterPro" id="IPR002563">
    <property type="entry name" value="Flavin_Rdtase-like_dom"/>
</dbReference>
<keyword evidence="2" id="KW-0560">Oxidoreductase</keyword>
<dbReference type="InterPro" id="IPR050268">
    <property type="entry name" value="NADH-dep_flavin_reductase"/>
</dbReference>
<evidence type="ECO:0000256" key="2">
    <source>
        <dbReference type="ARBA" id="ARBA00023002"/>
    </source>
</evidence>
<comment type="similarity">
    <text evidence="1">Belongs to the non-flavoprotein flavin reductase family.</text>
</comment>
<dbReference type="PROSITE" id="PS51078">
    <property type="entry name" value="ICLR_ED"/>
    <property type="match status" value="1"/>
</dbReference>
<dbReference type="InterPro" id="IPR014757">
    <property type="entry name" value="Tscrpt_reg_IclR_C"/>
</dbReference>
<sequence>MTGSTSLDHERPATRTFDKRQLRDVLGSFVTGVTVITTLDAEGRMHGLTANSFSSVSLDPPLVLWSQATSAGSHSAFKDAGRFTINILAEDQYDLANHFATRSPDKFSGIDYERGVDGLPLLRDCSAWLECKVAARYPGGDHVIYVGSVDCIRQSTRRPLVFGGGQYLVTDPHDLGIAPVGTKGAMKSQPHAVRLASRAMLRLARTLDKTLALVAWGNHGPTVIAWQAATTPVAADLPLGLVLPVTSSASGLALTAFLPPEAVDRFVTAELRDNTRQAVDELPLTAVSLANVLESIRSSHVATRRPGPFYDDRALANAISVPILSPSGLAVLALTAIGPAEHFDAAVDGPCAEALQAAAQEISAALSEA</sequence>
<evidence type="ECO:0000313" key="5">
    <source>
        <dbReference type="Proteomes" id="UP000199706"/>
    </source>
</evidence>
<dbReference type="Pfam" id="PF01613">
    <property type="entry name" value="Flavin_Reduct"/>
    <property type="match status" value="1"/>
</dbReference>
<dbReference type="SUPFAM" id="SSF55781">
    <property type="entry name" value="GAF domain-like"/>
    <property type="match status" value="1"/>
</dbReference>
<organism evidence="4 5">
    <name type="scientific">Paraburkholderia phenazinium</name>
    <dbReference type="NCBI Taxonomy" id="60549"/>
    <lineage>
        <taxon>Bacteria</taxon>
        <taxon>Pseudomonadati</taxon>
        <taxon>Pseudomonadota</taxon>
        <taxon>Betaproteobacteria</taxon>
        <taxon>Burkholderiales</taxon>
        <taxon>Burkholderiaceae</taxon>
        <taxon>Paraburkholderia</taxon>
    </lineage>
</organism>
<feature type="domain" description="IclR-ED" evidence="3">
    <location>
        <begin position="176"/>
        <end position="368"/>
    </location>
</feature>
<dbReference type="InterPro" id="IPR029016">
    <property type="entry name" value="GAF-like_dom_sf"/>
</dbReference>
<evidence type="ECO:0000313" key="4">
    <source>
        <dbReference type="EMBL" id="SDI68764.1"/>
    </source>
</evidence>
<dbReference type="SMART" id="SM00903">
    <property type="entry name" value="Flavin_Reduct"/>
    <property type="match status" value="1"/>
</dbReference>
<protein>
    <submittedName>
        <fullName evidence="4">NADH-FMN oxidoreductase RutF, flavin reductase (DIM6/NTAB) family</fullName>
    </submittedName>
</protein>
<dbReference type="Gene3D" id="2.30.110.10">
    <property type="entry name" value="Electron Transport, Fmn-binding Protein, Chain A"/>
    <property type="match status" value="1"/>
</dbReference>
<dbReference type="Gene3D" id="3.30.450.40">
    <property type="match status" value="1"/>
</dbReference>
<name>A0A1G8MLL8_9BURK</name>
<dbReference type="GO" id="GO:0042602">
    <property type="term" value="F:riboflavin reductase (NADPH) activity"/>
    <property type="evidence" value="ECO:0007669"/>
    <property type="project" value="TreeGrafter"/>
</dbReference>
<dbReference type="RefSeq" id="WP_090695282.1">
    <property type="nucleotide sequence ID" value="NZ_CADERL010000043.1"/>
</dbReference>
<dbReference type="InterPro" id="IPR012349">
    <property type="entry name" value="Split_barrel_FMN-bd"/>
</dbReference>